<dbReference type="RefSeq" id="WP_281402509.1">
    <property type="nucleotide sequence ID" value="NZ_JACHMI010000001.1"/>
</dbReference>
<accession>A0A7X0P3J7</accession>
<protein>
    <submittedName>
        <fullName evidence="1">Uncharacterized protein</fullName>
    </submittedName>
</protein>
<evidence type="ECO:0000313" key="1">
    <source>
        <dbReference type="EMBL" id="MBB6554542.1"/>
    </source>
</evidence>
<keyword evidence="2" id="KW-1185">Reference proteome</keyword>
<organism evidence="1 2">
    <name type="scientific">Nonomuraea rubra</name>
    <dbReference type="NCBI Taxonomy" id="46180"/>
    <lineage>
        <taxon>Bacteria</taxon>
        <taxon>Bacillati</taxon>
        <taxon>Actinomycetota</taxon>
        <taxon>Actinomycetes</taxon>
        <taxon>Streptosporangiales</taxon>
        <taxon>Streptosporangiaceae</taxon>
        <taxon>Nonomuraea</taxon>
    </lineage>
</organism>
<proteinExistence type="predicted"/>
<dbReference type="AlphaFoldDB" id="A0A7X0P3J7"/>
<reference evidence="1 2" key="1">
    <citation type="submission" date="2020-08" db="EMBL/GenBank/DDBJ databases">
        <title>Sequencing the genomes of 1000 actinobacteria strains.</title>
        <authorList>
            <person name="Klenk H.-P."/>
        </authorList>
    </citation>
    <scope>NUCLEOTIDE SEQUENCE [LARGE SCALE GENOMIC DNA]</scope>
    <source>
        <strain evidence="1 2">DSM 43768</strain>
    </source>
</reference>
<dbReference type="EMBL" id="JACHMI010000001">
    <property type="protein sequence ID" value="MBB6554542.1"/>
    <property type="molecule type" value="Genomic_DNA"/>
</dbReference>
<dbReference type="Proteomes" id="UP000565579">
    <property type="component" value="Unassembled WGS sequence"/>
</dbReference>
<sequence length="40" mass="4318">MGNVVDYVSVASLDRRGQHLTEAELDRLEELTAAAGDGEE</sequence>
<comment type="caution">
    <text evidence="1">The sequence shown here is derived from an EMBL/GenBank/DDBJ whole genome shotgun (WGS) entry which is preliminary data.</text>
</comment>
<evidence type="ECO:0000313" key="2">
    <source>
        <dbReference type="Proteomes" id="UP000565579"/>
    </source>
</evidence>
<gene>
    <name evidence="1" type="ORF">HD593_009337</name>
</gene>
<name>A0A7X0P3J7_9ACTN</name>